<dbReference type="Gene3D" id="3.10.10.10">
    <property type="entry name" value="HIV Type 1 Reverse Transcriptase, subunit A, domain 1"/>
    <property type="match status" value="1"/>
</dbReference>
<dbReference type="EMBL" id="MBFR01000701">
    <property type="protein sequence ID" value="PVU86258.1"/>
    <property type="molecule type" value="Genomic_DNA"/>
</dbReference>
<protein>
    <submittedName>
        <fullName evidence="3">Uncharacterized protein</fullName>
    </submittedName>
</protein>
<dbReference type="Proteomes" id="UP000245383">
    <property type="component" value="Unassembled WGS sequence"/>
</dbReference>
<keyword evidence="2" id="KW-0732">Signal</keyword>
<feature type="region of interest" description="Disordered" evidence="1">
    <location>
        <begin position="798"/>
        <end position="818"/>
    </location>
</feature>
<feature type="chain" id="PRO_5015445605" evidence="2">
    <location>
        <begin position="23"/>
        <end position="863"/>
    </location>
</feature>
<evidence type="ECO:0000256" key="2">
    <source>
        <dbReference type="SAM" id="SignalP"/>
    </source>
</evidence>
<feature type="compositionally biased region" description="Basic and acidic residues" evidence="1">
    <location>
        <begin position="583"/>
        <end position="597"/>
    </location>
</feature>
<dbReference type="AlphaFoldDB" id="A0A2T9Y1Q3"/>
<evidence type="ECO:0000256" key="1">
    <source>
        <dbReference type="SAM" id="MobiDB-lite"/>
    </source>
</evidence>
<proteinExistence type="predicted"/>
<feature type="region of interest" description="Disordered" evidence="1">
    <location>
        <begin position="583"/>
        <end position="606"/>
    </location>
</feature>
<accession>A0A2T9Y1Q3</accession>
<reference evidence="3 4" key="1">
    <citation type="journal article" date="2018" name="MBio">
        <title>Comparative Genomics Reveals the Core Gene Toolbox for the Fungus-Insect Symbiosis.</title>
        <authorList>
            <person name="Wang Y."/>
            <person name="Stata M."/>
            <person name="Wang W."/>
            <person name="Stajich J.E."/>
            <person name="White M.M."/>
            <person name="Moncalvo J.M."/>
        </authorList>
    </citation>
    <scope>NUCLEOTIDE SEQUENCE [LARGE SCALE GENOMIC DNA]</scope>
    <source>
        <strain evidence="3 4">SWE-8-4</strain>
    </source>
</reference>
<keyword evidence="4" id="KW-1185">Reference proteome</keyword>
<comment type="caution">
    <text evidence="3">The sequence shown here is derived from an EMBL/GenBank/DDBJ whole genome shotgun (WGS) entry which is preliminary data.</text>
</comment>
<evidence type="ECO:0000313" key="4">
    <source>
        <dbReference type="Proteomes" id="UP000245383"/>
    </source>
</evidence>
<sequence>MKITLSISTVAVLLLSISVINGQRFTSVVNLAGARGTEVKLQTALKTVGLTDVKCSPGYLGLDCIVRGADFVSKLSCLLKGKQPGAKRGGISISEQQGAQQAQDMEVQNIESDNPHEKIRAPMVEVESYHRLIEAIPSLETDFFRSPIHEKERKEIIYECPKFLKMKYTPPPLNKAATPAVFKSNAALCGIQMALANMTRLIEEYVRIKNLQVNELTSRHLKRFQQQEVEETREVPFVRASRLRLARHLQRRNPLMMPPKYCQQRSDNTIQRGKTRALIRATNAHPRRKTTRYVLSRLGQTHRQQVGQKHCQERIQHSAQESEFREAKGFDEKKFIKFFGRKAKSDINTRSQNCNQLWFSTHFSFASLQTEDKQGSQQRNHQRSRSSFSKEGNKTEAKTVINYGFLLTFLSHRYKRKINKEASNAITNEVAALLAKRAIKQVNSITPGFYGQLFTIPKKTEDLSLVLDLRKLKNYVEQRNFKMESLTSICRIIRRNNYMTNARNIFAFNGMKILSILSPTFWPLTESPYFYKSTTPSSELNSSLWNQSISIFGTRLKDQDGEVQHNPIAINYTFRNVNKFTHHKPESSTKQIEEPHTRSQQAIKSRQDNAQNFGKLYWKRTSNVENHSFWLHDVEKTPGIKEHLFKEIEIMGCNTYHSYQKLQNKNFYRCQQHSMGIVVGFQTYSSLLPPSIYIWANYNTSIRPKIWGNDLSQITRSFRKIVFALHKNKHTPLDEVYTNVYQSCQCTIEADSSNGMVSINKYFKKLNKIFGPFDVNLFATRQNKKLSKYYSWYQDSQSSPVKYNTTDPTEGSTGKDNYDNNYANVEVCNFVSNSGKNQNSRAHTNTGVGDFARPKKRQIVMAQ</sequence>
<feature type="signal peptide" evidence="2">
    <location>
        <begin position="1"/>
        <end position="22"/>
    </location>
</feature>
<evidence type="ECO:0000313" key="3">
    <source>
        <dbReference type="EMBL" id="PVU86258.1"/>
    </source>
</evidence>
<name>A0A2T9Y1Q3_9FUNG</name>
<feature type="region of interest" description="Disordered" evidence="1">
    <location>
        <begin position="370"/>
        <end position="393"/>
    </location>
</feature>
<dbReference type="OrthoDB" id="2897838at2759"/>
<organism evidence="3 4">
    <name type="scientific">Smittium simulii</name>
    <dbReference type="NCBI Taxonomy" id="133385"/>
    <lineage>
        <taxon>Eukaryota</taxon>
        <taxon>Fungi</taxon>
        <taxon>Fungi incertae sedis</taxon>
        <taxon>Zoopagomycota</taxon>
        <taxon>Kickxellomycotina</taxon>
        <taxon>Harpellomycetes</taxon>
        <taxon>Harpellales</taxon>
        <taxon>Legeriomycetaceae</taxon>
        <taxon>Smittium</taxon>
    </lineage>
</organism>
<gene>
    <name evidence="3" type="ORF">BB561_006765</name>
</gene>